<comment type="caution">
    <text evidence="6">The sequence shown here is derived from an EMBL/GenBank/DDBJ whole genome shotgun (WGS) entry which is preliminary data.</text>
</comment>
<keyword evidence="3 4" id="KW-0949">S-adenosyl-L-methionine</keyword>
<evidence type="ECO:0000256" key="5">
    <source>
        <dbReference type="PROSITE-ProRule" id="PRU10015"/>
    </source>
</evidence>
<evidence type="ECO:0000256" key="4">
    <source>
        <dbReference type="PROSITE-ProRule" id="PRU01024"/>
    </source>
</evidence>
<dbReference type="InterPro" id="IPR012340">
    <property type="entry name" value="NA-bd_OB-fold"/>
</dbReference>
<dbReference type="InterPro" id="IPR010280">
    <property type="entry name" value="U5_MeTrfase_fam"/>
</dbReference>
<dbReference type="AlphaFoldDB" id="A0A4R0XQE2"/>
<evidence type="ECO:0000256" key="1">
    <source>
        <dbReference type="ARBA" id="ARBA00022603"/>
    </source>
</evidence>
<feature type="binding site" evidence="4">
    <location>
        <position position="288"/>
    </location>
    <ligand>
        <name>S-adenosyl-L-methionine</name>
        <dbReference type="ChEBI" id="CHEBI:59789"/>
    </ligand>
</feature>
<dbReference type="InterPro" id="IPR030390">
    <property type="entry name" value="MeTrfase_TrmA_AS"/>
</dbReference>
<dbReference type="SUPFAM" id="SSF53335">
    <property type="entry name" value="S-adenosyl-L-methionine-dependent methyltransferases"/>
    <property type="match status" value="1"/>
</dbReference>
<feature type="binding site" evidence="4">
    <location>
        <position position="195"/>
    </location>
    <ligand>
        <name>S-adenosyl-L-methionine</name>
        <dbReference type="ChEBI" id="CHEBI:59789"/>
    </ligand>
</feature>
<dbReference type="Proteomes" id="UP000291072">
    <property type="component" value="Unassembled WGS sequence"/>
</dbReference>
<name>A0A4R0XQE2_9MOLU</name>
<feature type="active site" evidence="5">
    <location>
        <position position="315"/>
    </location>
</feature>
<dbReference type="SUPFAM" id="SSF50249">
    <property type="entry name" value="Nucleic acid-binding proteins"/>
    <property type="match status" value="1"/>
</dbReference>
<keyword evidence="7" id="KW-1185">Reference proteome</keyword>
<dbReference type="EMBL" id="PSZP01000013">
    <property type="protein sequence ID" value="TCG11095.1"/>
    <property type="molecule type" value="Genomic_DNA"/>
</dbReference>
<dbReference type="PANTHER" id="PTHR11061:SF30">
    <property type="entry name" value="TRNA (URACIL(54)-C(5))-METHYLTRANSFERASE"/>
    <property type="match status" value="1"/>
</dbReference>
<dbReference type="GO" id="GO:0070041">
    <property type="term" value="F:rRNA (uridine-C5-)-methyltransferase activity"/>
    <property type="evidence" value="ECO:0007669"/>
    <property type="project" value="TreeGrafter"/>
</dbReference>
<dbReference type="Gene3D" id="3.40.50.150">
    <property type="entry name" value="Vaccinia Virus protein VP39"/>
    <property type="match status" value="1"/>
</dbReference>
<dbReference type="Gene3D" id="2.40.50.1070">
    <property type="match status" value="1"/>
</dbReference>
<organism evidence="6 7">
    <name type="scientific">Mycoplasma todarodis</name>
    <dbReference type="NCBI Taxonomy" id="1937191"/>
    <lineage>
        <taxon>Bacteria</taxon>
        <taxon>Bacillati</taxon>
        <taxon>Mycoplasmatota</taxon>
        <taxon>Mollicutes</taxon>
        <taxon>Mycoplasmataceae</taxon>
        <taxon>Mycoplasma</taxon>
    </lineage>
</organism>
<comment type="similarity">
    <text evidence="4">Belongs to the class I-like SAM-binding methyltransferase superfamily. RNA M5U methyltransferase family.</text>
</comment>
<proteinExistence type="inferred from homology"/>
<evidence type="ECO:0000256" key="2">
    <source>
        <dbReference type="ARBA" id="ARBA00022679"/>
    </source>
</evidence>
<dbReference type="OrthoDB" id="9804590at2"/>
<feature type="active site" description="Nucleophile" evidence="4">
    <location>
        <position position="315"/>
    </location>
</feature>
<dbReference type="GO" id="GO:0070475">
    <property type="term" value="P:rRNA base methylation"/>
    <property type="evidence" value="ECO:0007669"/>
    <property type="project" value="TreeGrafter"/>
</dbReference>
<dbReference type="Pfam" id="PF05958">
    <property type="entry name" value="tRNA_U5-meth_tr"/>
    <property type="match status" value="1"/>
</dbReference>
<dbReference type="RefSeq" id="WP_131613440.1">
    <property type="nucleotide sequence ID" value="NZ_PSZP01000013.1"/>
</dbReference>
<reference evidence="6 7" key="1">
    <citation type="submission" date="2018-02" db="EMBL/GenBank/DDBJ databases">
        <title>Mycoplasma marinum and Mycoplasma todarodis sp. nov., moderately halophilic and psychrotolerant mycoplasmas isolated from cephalopods.</title>
        <authorList>
            <person name="Viver T."/>
        </authorList>
    </citation>
    <scope>NUCLEOTIDE SEQUENCE [LARGE SCALE GENOMIC DNA]</scope>
    <source>
        <strain evidence="6 7">5H</strain>
    </source>
</reference>
<feature type="binding site" evidence="4">
    <location>
        <position position="243"/>
    </location>
    <ligand>
        <name>S-adenosyl-L-methionine</name>
        <dbReference type="ChEBI" id="CHEBI:59789"/>
    </ligand>
</feature>
<sequence length="358" mass="40880">MKLTATGYNTNGEGIAIYGGKVFYVPGLIVGETADCKIIMEKEKWGRAKITRITEYSRSRRKDLPKNHLEIGGYEILHMDRVEQTRFKNNKIIEAFKSNAKIDIELDEMFIGEKQFRYRNKITLHDGGFHKRGTNEVIELDDFLLTDIKPKTRMKGNVIIRKLDTTISGNRTDKKFTSDTMCGIKFIVGLNAFYQVNKEVAEAAYFKMMKYLDKNMTVFDLYSGIGTITLTAAKKSKHVYGVERNGASYASAILNQENNDVKNVTFVKADVIKFLAKTEVKPDVVMVDPAREGLGKDVCKSLNELKPKRIIYLSCNPGTQAADYFRLKDNYDITYAKPYDMFPQTHHVENLIILDKKK</sequence>
<evidence type="ECO:0000256" key="3">
    <source>
        <dbReference type="ARBA" id="ARBA00022691"/>
    </source>
</evidence>
<accession>A0A4R0XQE2</accession>
<dbReference type="CDD" id="cd02440">
    <property type="entry name" value="AdoMet_MTases"/>
    <property type="match status" value="1"/>
</dbReference>
<dbReference type="PANTHER" id="PTHR11061">
    <property type="entry name" value="RNA M5U METHYLTRANSFERASE"/>
    <property type="match status" value="1"/>
</dbReference>
<dbReference type="InterPro" id="IPR029063">
    <property type="entry name" value="SAM-dependent_MTases_sf"/>
</dbReference>
<evidence type="ECO:0000313" key="7">
    <source>
        <dbReference type="Proteomes" id="UP000291072"/>
    </source>
</evidence>
<feature type="binding site" evidence="4">
    <location>
        <position position="222"/>
    </location>
    <ligand>
        <name>S-adenosyl-L-methionine</name>
        <dbReference type="ChEBI" id="CHEBI:59789"/>
    </ligand>
</feature>
<dbReference type="Gene3D" id="2.40.50.140">
    <property type="entry name" value="Nucleic acid-binding proteins"/>
    <property type="match status" value="1"/>
</dbReference>
<evidence type="ECO:0000313" key="6">
    <source>
        <dbReference type="EMBL" id="TCG11095.1"/>
    </source>
</evidence>
<gene>
    <name evidence="6" type="ORF">C4B25_02275</name>
</gene>
<protein>
    <submittedName>
        <fullName evidence="6">Class I SAM-dependent RNA methyltransferase</fullName>
    </submittedName>
</protein>
<dbReference type="PROSITE" id="PS01230">
    <property type="entry name" value="TRMA_1"/>
    <property type="match status" value="1"/>
</dbReference>
<keyword evidence="2 4" id="KW-0808">Transferase</keyword>
<dbReference type="PROSITE" id="PS51687">
    <property type="entry name" value="SAM_MT_RNA_M5U"/>
    <property type="match status" value="1"/>
</dbReference>
<keyword evidence="1 4" id="KW-0489">Methyltransferase</keyword>